<dbReference type="AlphaFoldDB" id="A0A0C5W7Y8"/>
<dbReference type="InterPro" id="IPR004193">
    <property type="entry name" value="Glyco_hydro_13_N"/>
</dbReference>
<feature type="domain" description="Glycoside hydrolase family 13 N-terminal" evidence="1">
    <location>
        <begin position="15"/>
        <end position="84"/>
    </location>
</feature>
<sequence>MAISKQYLKTKPVCKVTFSILAEDAKNVSLLGSFNGWDASANPLKKLKSGIFKGTVDLDAESSYEFKYLIDETVYVNDEEADSYAWNEFAASENSVVNV</sequence>
<proteinExistence type="predicted"/>
<dbReference type="GO" id="GO:0004553">
    <property type="term" value="F:hydrolase activity, hydrolyzing O-glycosyl compounds"/>
    <property type="evidence" value="ECO:0007669"/>
    <property type="project" value="InterPro"/>
</dbReference>
<evidence type="ECO:0000259" key="1">
    <source>
        <dbReference type="Pfam" id="PF02922"/>
    </source>
</evidence>
<accession>A0A0C5W7Y8</accession>
<dbReference type="Pfam" id="PF02922">
    <property type="entry name" value="CBM_48"/>
    <property type="match status" value="1"/>
</dbReference>
<evidence type="ECO:0000313" key="3">
    <source>
        <dbReference type="Proteomes" id="UP000032229"/>
    </source>
</evidence>
<dbReference type="InterPro" id="IPR014756">
    <property type="entry name" value="Ig_E-set"/>
</dbReference>
<name>A0A0C5W7Y8_9FLAO</name>
<dbReference type="EMBL" id="CP007202">
    <property type="protein sequence ID" value="AJR03243.1"/>
    <property type="molecule type" value="Genomic_DNA"/>
</dbReference>
<reference evidence="2 3" key="1">
    <citation type="submission" date="2014-02" db="EMBL/GenBank/DDBJ databases">
        <authorList>
            <person name="Young C.-C."/>
            <person name="Hameed A."/>
            <person name="Huang H.-C."/>
            <person name="Shahina M."/>
        </authorList>
    </citation>
    <scope>NUCLEOTIDE SEQUENCE [LARGE SCALE GENOMIC DNA]</scope>
    <source>
        <strain evidence="2 3">CC-SAMT-1</strain>
    </source>
</reference>
<dbReference type="InterPro" id="IPR013783">
    <property type="entry name" value="Ig-like_fold"/>
</dbReference>
<dbReference type="CDD" id="cd07184">
    <property type="entry name" value="E_set_Isoamylase_like_N"/>
    <property type="match status" value="1"/>
</dbReference>
<dbReference type="HOGENOM" id="CLU_158008_1_0_10"/>
<gene>
    <name evidence="2" type="ORF">AW14_05855</name>
</gene>
<dbReference type="Gene3D" id="2.60.40.10">
    <property type="entry name" value="Immunoglobulins"/>
    <property type="match status" value="1"/>
</dbReference>
<dbReference type="PATRIC" id="fig|1454006.5.peg.1147"/>
<organism evidence="2 3">
    <name type="scientific">Siansivirga zeaxanthinifaciens CC-SAMT-1</name>
    <dbReference type="NCBI Taxonomy" id="1454006"/>
    <lineage>
        <taxon>Bacteria</taxon>
        <taxon>Pseudomonadati</taxon>
        <taxon>Bacteroidota</taxon>
        <taxon>Flavobacteriia</taxon>
        <taxon>Flavobacteriales</taxon>
        <taxon>Flavobacteriaceae</taxon>
        <taxon>Siansivirga</taxon>
    </lineage>
</organism>
<dbReference type="Proteomes" id="UP000032229">
    <property type="component" value="Chromosome"/>
</dbReference>
<keyword evidence="3" id="KW-1185">Reference proteome</keyword>
<dbReference type="STRING" id="1454006.AW14_05855"/>
<evidence type="ECO:0000313" key="2">
    <source>
        <dbReference type="EMBL" id="AJR03243.1"/>
    </source>
</evidence>
<dbReference type="OrthoDB" id="5451596at2"/>
<keyword evidence="2" id="KW-0378">Hydrolase</keyword>
<dbReference type="RefSeq" id="WP_044637938.1">
    <property type="nucleotide sequence ID" value="NZ_CP007202.1"/>
</dbReference>
<dbReference type="GO" id="GO:0005975">
    <property type="term" value="P:carbohydrate metabolic process"/>
    <property type="evidence" value="ECO:0007669"/>
    <property type="project" value="InterPro"/>
</dbReference>
<dbReference type="KEGG" id="sze:AW14_05855"/>
<dbReference type="SUPFAM" id="SSF81296">
    <property type="entry name" value="E set domains"/>
    <property type="match status" value="1"/>
</dbReference>
<protein>
    <submittedName>
        <fullName evidence="2">Glycoside hydrolase</fullName>
    </submittedName>
</protein>